<protein>
    <submittedName>
        <fullName evidence="2">Uncharacterized protein</fullName>
    </submittedName>
</protein>
<keyword evidence="3" id="KW-1185">Reference proteome</keyword>
<accession>A0A550C707</accession>
<proteinExistence type="predicted"/>
<sequence length="525" mass="57655">MREFVLTTPQGLKFRLRTAVSGRLVIKPAPNVLLEDGHPAPKVLVEVKTEDGFQDATDPHQREGSVASDVTEICGFEDMVGAVTHPAQLVEVAAEVGLKARDTAFGTDYVRAPPQLDAYEGYPDIPFNRIPSVVSTYETVNIAFYVTIYKSAFGPETYRDVYCHRYAIPGKILKRLLELGYTSMEEYEKHLLPWDWESFHRYEKMCKDRIAARKPGYLPDGQYPWRVAGVHPPQVLPSLEDLPKLGSIKEYRLCLREEFRFYHPPTFFKQAINRQAEVTRHIAAQQEEGLEERRAALLERMRNEQNEEALAPSEGKGKGKAPVPADGEPRGTVRTLEEAEAEWALYTKKTATDKDARPMKRLRTQASSISMQAIQINQFGAGPSNTTHIPPTPAPAPAGRGLGASVAFLNIHDPDSVGMRGVVPTGSMRVAPAPTMHRALGTSATFSNMNDADALSTPGAGPSTGVGRMSFAQLERAASVESDAGSDAATEAGSDATEPEDDESAPPRTTRPLARTQTFYSIMDA</sequence>
<evidence type="ECO:0000313" key="2">
    <source>
        <dbReference type="EMBL" id="TRM60496.1"/>
    </source>
</evidence>
<gene>
    <name evidence="2" type="ORF">BD626DRAFT_571572</name>
</gene>
<dbReference type="Proteomes" id="UP000320762">
    <property type="component" value="Unassembled WGS sequence"/>
</dbReference>
<dbReference type="EMBL" id="VDMD01000021">
    <property type="protein sequence ID" value="TRM60496.1"/>
    <property type="molecule type" value="Genomic_DNA"/>
</dbReference>
<reference evidence="2 3" key="1">
    <citation type="journal article" date="2019" name="New Phytol.">
        <title>Comparative genomics reveals unique wood-decay strategies and fruiting body development in the Schizophyllaceae.</title>
        <authorList>
            <person name="Almasi E."/>
            <person name="Sahu N."/>
            <person name="Krizsan K."/>
            <person name="Balint B."/>
            <person name="Kovacs G.M."/>
            <person name="Kiss B."/>
            <person name="Cseklye J."/>
            <person name="Drula E."/>
            <person name="Henrissat B."/>
            <person name="Nagy I."/>
            <person name="Chovatia M."/>
            <person name="Adam C."/>
            <person name="LaButti K."/>
            <person name="Lipzen A."/>
            <person name="Riley R."/>
            <person name="Grigoriev I.V."/>
            <person name="Nagy L.G."/>
        </authorList>
    </citation>
    <scope>NUCLEOTIDE SEQUENCE [LARGE SCALE GENOMIC DNA]</scope>
    <source>
        <strain evidence="2 3">NL-1724</strain>
    </source>
</reference>
<feature type="compositionally biased region" description="Polar residues" evidence="1">
    <location>
        <begin position="515"/>
        <end position="525"/>
    </location>
</feature>
<name>A0A550C707_9AGAR</name>
<dbReference type="OrthoDB" id="2997660at2759"/>
<organism evidence="2 3">
    <name type="scientific">Schizophyllum amplum</name>
    <dbReference type="NCBI Taxonomy" id="97359"/>
    <lineage>
        <taxon>Eukaryota</taxon>
        <taxon>Fungi</taxon>
        <taxon>Dikarya</taxon>
        <taxon>Basidiomycota</taxon>
        <taxon>Agaricomycotina</taxon>
        <taxon>Agaricomycetes</taxon>
        <taxon>Agaricomycetidae</taxon>
        <taxon>Agaricales</taxon>
        <taxon>Schizophyllaceae</taxon>
        <taxon>Schizophyllum</taxon>
    </lineage>
</organism>
<feature type="region of interest" description="Disordered" evidence="1">
    <location>
        <begin position="475"/>
        <end position="525"/>
    </location>
</feature>
<dbReference type="AlphaFoldDB" id="A0A550C707"/>
<evidence type="ECO:0000256" key="1">
    <source>
        <dbReference type="SAM" id="MobiDB-lite"/>
    </source>
</evidence>
<feature type="region of interest" description="Disordered" evidence="1">
    <location>
        <begin position="305"/>
        <end position="332"/>
    </location>
</feature>
<evidence type="ECO:0000313" key="3">
    <source>
        <dbReference type="Proteomes" id="UP000320762"/>
    </source>
</evidence>
<comment type="caution">
    <text evidence="2">The sequence shown here is derived from an EMBL/GenBank/DDBJ whole genome shotgun (WGS) entry which is preliminary data.</text>
</comment>